<dbReference type="InterPro" id="IPR020449">
    <property type="entry name" value="Tscrpt_reg_AraC-type_HTH"/>
</dbReference>
<keyword evidence="6" id="KW-1185">Reference proteome</keyword>
<name>A0A840YR77_9SPHN</name>
<evidence type="ECO:0000256" key="3">
    <source>
        <dbReference type="ARBA" id="ARBA00023163"/>
    </source>
</evidence>
<dbReference type="AlphaFoldDB" id="A0A840YR77"/>
<dbReference type="SMART" id="SM00342">
    <property type="entry name" value="HTH_ARAC"/>
    <property type="match status" value="1"/>
</dbReference>
<dbReference type="InterPro" id="IPR032783">
    <property type="entry name" value="AraC_lig"/>
</dbReference>
<dbReference type="PRINTS" id="PR00032">
    <property type="entry name" value="HTHARAC"/>
</dbReference>
<dbReference type="PROSITE" id="PS01124">
    <property type="entry name" value="HTH_ARAC_FAMILY_2"/>
    <property type="match status" value="1"/>
</dbReference>
<proteinExistence type="predicted"/>
<dbReference type="InterPro" id="IPR009057">
    <property type="entry name" value="Homeodomain-like_sf"/>
</dbReference>
<dbReference type="InterPro" id="IPR050204">
    <property type="entry name" value="AraC_XylS_family_regulators"/>
</dbReference>
<feature type="domain" description="HTH araC/xylS-type" evidence="4">
    <location>
        <begin position="203"/>
        <end position="301"/>
    </location>
</feature>
<dbReference type="Proteomes" id="UP000527143">
    <property type="component" value="Unassembled WGS sequence"/>
</dbReference>
<reference evidence="5 6" key="1">
    <citation type="submission" date="2020-08" db="EMBL/GenBank/DDBJ databases">
        <title>Genomic Encyclopedia of Type Strains, Phase IV (KMG-IV): sequencing the most valuable type-strain genomes for metagenomic binning, comparative biology and taxonomic classification.</title>
        <authorList>
            <person name="Goeker M."/>
        </authorList>
    </citation>
    <scope>NUCLEOTIDE SEQUENCE [LARGE SCALE GENOMIC DNA]</scope>
    <source>
        <strain evidence="5 6">DSM 26736</strain>
    </source>
</reference>
<keyword evidence="1" id="KW-0805">Transcription regulation</keyword>
<dbReference type="GO" id="GO:0003700">
    <property type="term" value="F:DNA-binding transcription factor activity"/>
    <property type="evidence" value="ECO:0007669"/>
    <property type="project" value="InterPro"/>
</dbReference>
<dbReference type="Gene3D" id="1.10.10.60">
    <property type="entry name" value="Homeodomain-like"/>
    <property type="match status" value="2"/>
</dbReference>
<sequence length="315" mass="33922">MDDALTSVLSLLRARARVTGRLHAGGQWSLRFPAIGNPKFNALSQGECWFTSISSSRSVRLSAGDAFFIAPGEGYMLSSDPQLAPEEAGPAFSGAIDGVARAGEGDDCRLIGGQIELMPEMSQLLLDQLPSSFVVRGSDDAALDLRQALKHLAQEVSCTLPGSGLLADHYAQILLILLLRYQQAFGPQHGPGWLRALSDERIAKALGAIHRDPHLPWTVKRMASEAGMSRSSFAEAFNRLVAQGPVSYLSDWRLERAAVALRETREPIGRIAAAVGYGSESAFGAAFKRRFGKSPALFRRSIEIEAGEFATPDGI</sequence>
<evidence type="ECO:0000313" key="5">
    <source>
        <dbReference type="EMBL" id="MBB5711822.1"/>
    </source>
</evidence>
<gene>
    <name evidence="5" type="ORF">FHT02_003074</name>
</gene>
<keyword evidence="3" id="KW-0804">Transcription</keyword>
<dbReference type="Pfam" id="PF12852">
    <property type="entry name" value="Cupin_6"/>
    <property type="match status" value="1"/>
</dbReference>
<dbReference type="GO" id="GO:0043565">
    <property type="term" value="F:sequence-specific DNA binding"/>
    <property type="evidence" value="ECO:0007669"/>
    <property type="project" value="InterPro"/>
</dbReference>
<evidence type="ECO:0000256" key="1">
    <source>
        <dbReference type="ARBA" id="ARBA00023015"/>
    </source>
</evidence>
<dbReference type="InterPro" id="IPR018060">
    <property type="entry name" value="HTH_AraC"/>
</dbReference>
<dbReference type="PROSITE" id="PS00041">
    <property type="entry name" value="HTH_ARAC_FAMILY_1"/>
    <property type="match status" value="1"/>
</dbReference>
<keyword evidence="2 5" id="KW-0238">DNA-binding</keyword>
<dbReference type="Pfam" id="PF12833">
    <property type="entry name" value="HTH_18"/>
    <property type="match status" value="1"/>
</dbReference>
<dbReference type="InterPro" id="IPR018062">
    <property type="entry name" value="HTH_AraC-typ_CS"/>
</dbReference>
<comment type="caution">
    <text evidence="5">The sequence shown here is derived from an EMBL/GenBank/DDBJ whole genome shotgun (WGS) entry which is preliminary data.</text>
</comment>
<dbReference type="PANTHER" id="PTHR46796:SF13">
    <property type="entry name" value="HTH-TYPE TRANSCRIPTIONAL ACTIVATOR RHAS"/>
    <property type="match status" value="1"/>
</dbReference>
<organism evidence="5 6">
    <name type="scientific">Sphingomonas xinjiangensis</name>
    <dbReference type="NCBI Taxonomy" id="643568"/>
    <lineage>
        <taxon>Bacteria</taxon>
        <taxon>Pseudomonadati</taxon>
        <taxon>Pseudomonadota</taxon>
        <taxon>Alphaproteobacteria</taxon>
        <taxon>Sphingomonadales</taxon>
        <taxon>Sphingomonadaceae</taxon>
        <taxon>Sphingomonas</taxon>
    </lineage>
</organism>
<dbReference type="SUPFAM" id="SSF46689">
    <property type="entry name" value="Homeodomain-like"/>
    <property type="match status" value="2"/>
</dbReference>
<dbReference type="PANTHER" id="PTHR46796">
    <property type="entry name" value="HTH-TYPE TRANSCRIPTIONAL ACTIVATOR RHAS-RELATED"/>
    <property type="match status" value="1"/>
</dbReference>
<accession>A0A840YR77</accession>
<evidence type="ECO:0000313" key="6">
    <source>
        <dbReference type="Proteomes" id="UP000527143"/>
    </source>
</evidence>
<protein>
    <submittedName>
        <fullName evidence="5">AraC-like DNA-binding protein</fullName>
    </submittedName>
</protein>
<evidence type="ECO:0000259" key="4">
    <source>
        <dbReference type="PROSITE" id="PS01124"/>
    </source>
</evidence>
<dbReference type="EMBL" id="JACIJF010000010">
    <property type="protein sequence ID" value="MBB5711822.1"/>
    <property type="molecule type" value="Genomic_DNA"/>
</dbReference>
<dbReference type="RefSeq" id="WP_184089322.1">
    <property type="nucleotide sequence ID" value="NZ_JACIJF010000010.1"/>
</dbReference>
<evidence type="ECO:0000256" key="2">
    <source>
        <dbReference type="ARBA" id="ARBA00023125"/>
    </source>
</evidence>